<dbReference type="InterPro" id="IPR006652">
    <property type="entry name" value="Kelch_1"/>
</dbReference>
<dbReference type="Gene3D" id="1.25.40.420">
    <property type="match status" value="1"/>
</dbReference>
<dbReference type="InterPro" id="IPR011333">
    <property type="entry name" value="SKP1/BTB/POZ_sf"/>
</dbReference>
<dbReference type="EMBL" id="JALJOQ010000016">
    <property type="protein sequence ID" value="KAK9809825.1"/>
    <property type="molecule type" value="Genomic_DNA"/>
</dbReference>
<protein>
    <recommendedName>
        <fullName evidence="3">BACK domain-containing protein</fullName>
    </recommendedName>
</protein>
<dbReference type="Gene3D" id="2.120.10.80">
    <property type="entry name" value="Kelch-type beta propeller"/>
    <property type="match status" value="2"/>
</dbReference>
<dbReference type="PANTHER" id="PTHR24412">
    <property type="entry name" value="KELCH PROTEIN"/>
    <property type="match status" value="1"/>
</dbReference>
<keyword evidence="1" id="KW-0880">Kelch repeat</keyword>
<evidence type="ECO:0000256" key="1">
    <source>
        <dbReference type="ARBA" id="ARBA00022441"/>
    </source>
</evidence>
<keyword evidence="2" id="KW-0677">Repeat</keyword>
<dbReference type="InterPro" id="IPR011705">
    <property type="entry name" value="BACK"/>
</dbReference>
<proteinExistence type="predicted"/>
<dbReference type="InterPro" id="IPR015915">
    <property type="entry name" value="Kelch-typ_b-propeller"/>
</dbReference>
<reference evidence="4 5" key="1">
    <citation type="journal article" date="2024" name="Nat. Commun.">
        <title>Phylogenomics reveals the evolutionary origins of lichenization in chlorophyte algae.</title>
        <authorList>
            <person name="Puginier C."/>
            <person name="Libourel C."/>
            <person name="Otte J."/>
            <person name="Skaloud P."/>
            <person name="Haon M."/>
            <person name="Grisel S."/>
            <person name="Petersen M."/>
            <person name="Berrin J.G."/>
            <person name="Delaux P.M."/>
            <person name="Dal Grande F."/>
            <person name="Keller J."/>
        </authorList>
    </citation>
    <scope>NUCLEOTIDE SEQUENCE [LARGE SCALE GENOMIC DNA]</scope>
    <source>
        <strain evidence="4 5">SAG 2036</strain>
    </source>
</reference>
<organism evidence="4 5">
    <name type="scientific">Symbiochloris irregularis</name>
    <dbReference type="NCBI Taxonomy" id="706552"/>
    <lineage>
        <taxon>Eukaryota</taxon>
        <taxon>Viridiplantae</taxon>
        <taxon>Chlorophyta</taxon>
        <taxon>core chlorophytes</taxon>
        <taxon>Trebouxiophyceae</taxon>
        <taxon>Trebouxiales</taxon>
        <taxon>Trebouxiaceae</taxon>
        <taxon>Symbiochloris</taxon>
    </lineage>
</organism>
<dbReference type="SMART" id="SM00612">
    <property type="entry name" value="Kelch"/>
    <property type="match status" value="4"/>
</dbReference>
<evidence type="ECO:0000313" key="4">
    <source>
        <dbReference type="EMBL" id="KAK9809825.1"/>
    </source>
</evidence>
<dbReference type="Pfam" id="PF24681">
    <property type="entry name" value="Kelch_KLHDC2_KLHL20_DRC7"/>
    <property type="match status" value="1"/>
</dbReference>
<dbReference type="Pfam" id="PF01344">
    <property type="entry name" value="Kelch_1"/>
    <property type="match status" value="1"/>
</dbReference>
<name>A0AAW1PN32_9CHLO</name>
<evidence type="ECO:0000259" key="3">
    <source>
        <dbReference type="SMART" id="SM00875"/>
    </source>
</evidence>
<comment type="caution">
    <text evidence="4">The sequence shown here is derived from an EMBL/GenBank/DDBJ whole genome shotgun (WGS) entry which is preliminary data.</text>
</comment>
<feature type="domain" description="BACK" evidence="3">
    <location>
        <begin position="47"/>
        <end position="146"/>
    </location>
</feature>
<accession>A0AAW1PN32</accession>
<keyword evidence="5" id="KW-1185">Reference proteome</keyword>
<dbReference type="Proteomes" id="UP001465755">
    <property type="component" value="Unassembled WGS sequence"/>
</dbReference>
<gene>
    <name evidence="4" type="ORF">WJX73_010563</name>
</gene>
<dbReference type="Pfam" id="PF07707">
    <property type="entry name" value="BACK"/>
    <property type="match status" value="1"/>
</dbReference>
<evidence type="ECO:0000256" key="2">
    <source>
        <dbReference type="ARBA" id="ARBA00022737"/>
    </source>
</evidence>
<dbReference type="PANTHER" id="PTHR24412:SF489">
    <property type="entry name" value="RING FINGER DOMAIN AND KELCH REPEAT-CONTAINING PROTEIN DDB_G0271372"/>
    <property type="match status" value="1"/>
</dbReference>
<dbReference type="AlphaFoldDB" id="A0AAW1PN32"/>
<sequence>MAENKTQLSLDSSNIVELLQASTFLELGGLRDSCLQFLLSALAPTTALQTLALADQYSCSEVFDKAQACVRDNCDSICSSQQALQHVRALSRDALVALISDTRLQITAEVDVLEMIAVWLENNLYNGRDSTASLLAYVRLPFQRLQQQIPGQLLTHHSQAVRDAISDALSILQRASVACDSPGCCARDRAPQCQAEPMPRAAAAGTQLVMAGGHDATWFCPRSVELYNPVRDAWTVGPPLPPMAGVSGNLYMLGGRCSGSEGLKSTQLARVEVQSVECLHISDSIQPCWRDLAPMLTSRASHAAAALGSCLYAIGGQSGAATMSSVEQLDVLTASWHPVSPMKSGRKYCCAASLDGRVYVAGGVDHARVQLPTVEAYDPREGRWQAVAPMSCGRSSCGMAALCGSLFVVGGHGQCGVVHDTVEMYDPAANAWLPRAPMGHARCSMALEVL</sequence>
<dbReference type="Gene3D" id="3.30.710.10">
    <property type="entry name" value="Potassium Channel Kv1.1, Chain A"/>
    <property type="match status" value="1"/>
</dbReference>
<dbReference type="SUPFAM" id="SSF117281">
    <property type="entry name" value="Kelch motif"/>
    <property type="match status" value="2"/>
</dbReference>
<evidence type="ECO:0000313" key="5">
    <source>
        <dbReference type="Proteomes" id="UP001465755"/>
    </source>
</evidence>
<dbReference type="SMART" id="SM00875">
    <property type="entry name" value="BACK"/>
    <property type="match status" value="1"/>
</dbReference>